<dbReference type="SUPFAM" id="SSF57701">
    <property type="entry name" value="Zn2/Cys6 DNA-binding domain"/>
    <property type="match status" value="1"/>
</dbReference>
<dbReference type="Pfam" id="PF11951">
    <property type="entry name" value="Fungal_trans_2"/>
    <property type="match status" value="1"/>
</dbReference>
<reference evidence="9" key="1">
    <citation type="journal article" date="2014" name="Genome Announc.">
        <title>Genome sequence and annotation of Acremonium chrysogenum, producer of the beta-lactam antibiotic cephalosporin C.</title>
        <authorList>
            <person name="Terfehr D."/>
            <person name="Dahlmann T.A."/>
            <person name="Specht T."/>
            <person name="Zadra I."/>
            <person name="Kuernsteiner H."/>
            <person name="Kueck U."/>
        </authorList>
    </citation>
    <scope>NUCLEOTIDE SEQUENCE [LARGE SCALE GENOMIC DNA]</scope>
    <source>
        <strain evidence="9">ATCC 11550 / CBS 779.69 / DSM 880 / IAM 14645 / JCM 23072 / IMI 49137</strain>
    </source>
</reference>
<keyword evidence="4" id="KW-0238">DNA-binding</keyword>
<dbReference type="OrthoDB" id="3172332at2759"/>
<dbReference type="AlphaFoldDB" id="A0A086SVY2"/>
<dbReference type="STRING" id="857340.A0A086SVY2"/>
<keyword evidence="3" id="KW-0805">Transcription regulation</keyword>
<organism evidence="8 9">
    <name type="scientific">Hapsidospora chrysogenum (strain ATCC 11550 / CBS 779.69 / DSM 880 / IAM 14645 / JCM 23072 / IMI 49137)</name>
    <name type="common">Acremonium chrysogenum</name>
    <dbReference type="NCBI Taxonomy" id="857340"/>
    <lineage>
        <taxon>Eukaryota</taxon>
        <taxon>Fungi</taxon>
        <taxon>Dikarya</taxon>
        <taxon>Ascomycota</taxon>
        <taxon>Pezizomycotina</taxon>
        <taxon>Sordariomycetes</taxon>
        <taxon>Hypocreomycetidae</taxon>
        <taxon>Hypocreales</taxon>
        <taxon>Bionectriaceae</taxon>
        <taxon>Hapsidospora</taxon>
    </lineage>
</organism>
<evidence type="ECO:0000313" key="8">
    <source>
        <dbReference type="EMBL" id="KFH41264.1"/>
    </source>
</evidence>
<evidence type="ECO:0000256" key="2">
    <source>
        <dbReference type="ARBA" id="ARBA00022833"/>
    </source>
</evidence>
<keyword evidence="1" id="KW-0479">Metal-binding</keyword>
<dbReference type="PROSITE" id="PS50048">
    <property type="entry name" value="ZN2_CY6_FUNGAL_2"/>
    <property type="match status" value="1"/>
</dbReference>
<keyword evidence="5" id="KW-0804">Transcription</keyword>
<dbReference type="PROSITE" id="PS00463">
    <property type="entry name" value="ZN2_CY6_FUNGAL_1"/>
    <property type="match status" value="1"/>
</dbReference>
<evidence type="ECO:0000256" key="1">
    <source>
        <dbReference type="ARBA" id="ARBA00022723"/>
    </source>
</evidence>
<dbReference type="Pfam" id="PF00172">
    <property type="entry name" value="Zn_clus"/>
    <property type="match status" value="1"/>
</dbReference>
<feature type="domain" description="Zn(2)-C6 fungal-type" evidence="7">
    <location>
        <begin position="16"/>
        <end position="44"/>
    </location>
</feature>
<dbReference type="InterPro" id="IPR036864">
    <property type="entry name" value="Zn2-C6_fun-type_DNA-bd_sf"/>
</dbReference>
<evidence type="ECO:0000256" key="3">
    <source>
        <dbReference type="ARBA" id="ARBA00023015"/>
    </source>
</evidence>
<sequence length="555" mass="62236">MRPERNQKPKSKVKSGCRTCKIRKVKCDEGYPSCRRCLSTGRVCDGYGIWGGGSTTRTLTVSDVAPSLSPLAASAASTAQDRLHLEWFRCRTSTKLPGTFVSGFWSTLLMQASLSEPVVLHAVLALSSVHRAGILDGDRQPLGPCRVPAKREQYSLEHYGKAISSLRRHLSTTDRTSLRIALITCVTLVCMDFLRGHFSTAQVHVRAGLELLSSARPGPGGGRELADDWIAEVFSRLYVQMELFQQPFQHRSLSLPVGEPRSIPLIFHTLKGAWVCLEMLLRRVFDLRGQARSASRHPLPSALPEAQKLVQEELRGWLDTYEASSGMLRRQGGAEGDREYWLLRVYHTMAHIIAGTCLNPENEGVFDRHTRHFVGIIKQSVALWVLSSTTTHSTETWSPATAAPQRLDMAASIVDHGWIQPLYYVASKCRVHRVRLHAVRLLERSFHREGIWDSDIAARAARKIMEMEERGFYEGSTAENFTIDSLPTAEDLSLPSLPESQRIRDVEMVLSGQPLDRVLLFCTKTQEDGTDRRIRIAEYHVASQRWTEVDAPAES</sequence>
<comment type="caution">
    <text evidence="8">The sequence shown here is derived from an EMBL/GenBank/DDBJ whole genome shotgun (WGS) entry which is preliminary data.</text>
</comment>
<dbReference type="Gene3D" id="4.10.240.10">
    <property type="entry name" value="Zn(2)-C6 fungal-type DNA-binding domain"/>
    <property type="match status" value="1"/>
</dbReference>
<evidence type="ECO:0000256" key="5">
    <source>
        <dbReference type="ARBA" id="ARBA00023163"/>
    </source>
</evidence>
<keyword evidence="6" id="KW-0539">Nucleus</keyword>
<dbReference type="EMBL" id="JPKY01000137">
    <property type="protein sequence ID" value="KFH41264.1"/>
    <property type="molecule type" value="Genomic_DNA"/>
</dbReference>
<dbReference type="GO" id="GO:0000981">
    <property type="term" value="F:DNA-binding transcription factor activity, RNA polymerase II-specific"/>
    <property type="evidence" value="ECO:0007669"/>
    <property type="project" value="InterPro"/>
</dbReference>
<gene>
    <name evidence="8" type="ORF">ACRE_080260</name>
</gene>
<dbReference type="SMART" id="SM00066">
    <property type="entry name" value="GAL4"/>
    <property type="match status" value="1"/>
</dbReference>
<dbReference type="Proteomes" id="UP000029964">
    <property type="component" value="Unassembled WGS sequence"/>
</dbReference>
<evidence type="ECO:0000256" key="4">
    <source>
        <dbReference type="ARBA" id="ARBA00023125"/>
    </source>
</evidence>
<evidence type="ECO:0000313" key="9">
    <source>
        <dbReference type="Proteomes" id="UP000029964"/>
    </source>
</evidence>
<dbReference type="InterPro" id="IPR021858">
    <property type="entry name" value="Fun_TF"/>
</dbReference>
<dbReference type="PANTHER" id="PTHR36206">
    <property type="entry name" value="ASPERCRYPTIN BIOSYNTHESIS CLUSTER-SPECIFIC TRANSCRIPTION REGULATOR ATNN-RELATED"/>
    <property type="match status" value="1"/>
</dbReference>
<dbReference type="HOGENOM" id="CLU_011409_3_0_1"/>
<dbReference type="PANTHER" id="PTHR36206:SF16">
    <property type="entry name" value="TRANSCRIPTION FACTOR DOMAIN-CONTAINING PROTEIN-RELATED"/>
    <property type="match status" value="1"/>
</dbReference>
<dbReference type="InterPro" id="IPR001138">
    <property type="entry name" value="Zn2Cys6_DnaBD"/>
</dbReference>
<proteinExistence type="predicted"/>
<keyword evidence="9" id="KW-1185">Reference proteome</keyword>
<dbReference type="GO" id="GO:0008270">
    <property type="term" value="F:zinc ion binding"/>
    <property type="evidence" value="ECO:0007669"/>
    <property type="project" value="InterPro"/>
</dbReference>
<name>A0A086SVY2_HAPC1</name>
<keyword evidence="2" id="KW-0862">Zinc</keyword>
<dbReference type="CDD" id="cd00067">
    <property type="entry name" value="GAL4"/>
    <property type="match status" value="1"/>
</dbReference>
<protein>
    <recommendedName>
        <fullName evidence="7">Zn(2)-C6 fungal-type domain-containing protein</fullName>
    </recommendedName>
</protein>
<dbReference type="InterPro" id="IPR052360">
    <property type="entry name" value="Transcr_Regulatory_Proteins"/>
</dbReference>
<dbReference type="GO" id="GO:0003677">
    <property type="term" value="F:DNA binding"/>
    <property type="evidence" value="ECO:0007669"/>
    <property type="project" value="UniProtKB-KW"/>
</dbReference>
<evidence type="ECO:0000259" key="7">
    <source>
        <dbReference type="PROSITE" id="PS50048"/>
    </source>
</evidence>
<evidence type="ECO:0000256" key="6">
    <source>
        <dbReference type="ARBA" id="ARBA00023242"/>
    </source>
</evidence>
<accession>A0A086SVY2</accession>